<evidence type="ECO:0000313" key="2">
    <source>
        <dbReference type="Proteomes" id="UP000198888"/>
    </source>
</evidence>
<dbReference type="OrthoDB" id="132880at2157"/>
<sequence length="264" mass="28435">MNSEFVGVDWSSGAWVAVAYSDGRDDPEGFVSEEISEVWEEFGESASRIVVDVPIGLCEPSDSGRCACVADGDGELSRECDNLGRSVIGQRYRSVFTAPCREAARLAADGAEHSEVSDVNRSVTGKGLTQQAANISAGIVDVEDLLLGAGASERFVEGHPEVCFRAFNGESLCYSKKTALGVDERLSALEAVPEYSDGDWRKVVQQLNGTGFTIGMDDVLDAFALALTACASDEEYRRLPESPPEDAKGLPMQMVYRSKMPLIE</sequence>
<organism evidence="1 2">
    <name type="scientific">Halohasta litchfieldiae</name>
    <dbReference type="NCBI Taxonomy" id="1073996"/>
    <lineage>
        <taxon>Archaea</taxon>
        <taxon>Methanobacteriati</taxon>
        <taxon>Methanobacteriota</taxon>
        <taxon>Stenosarchaea group</taxon>
        <taxon>Halobacteria</taxon>
        <taxon>Halobacteriales</taxon>
        <taxon>Haloferacaceae</taxon>
        <taxon>Halohasta</taxon>
    </lineage>
</organism>
<dbReference type="STRING" id="1073996.SAMN05444271_14919"/>
<dbReference type="Pfam" id="PF04250">
    <property type="entry name" value="DUF429"/>
    <property type="match status" value="1"/>
</dbReference>
<keyword evidence="2" id="KW-1185">Reference proteome</keyword>
<reference evidence="1 2" key="1">
    <citation type="submission" date="2016-10" db="EMBL/GenBank/DDBJ databases">
        <authorList>
            <person name="de Groot N.N."/>
        </authorList>
    </citation>
    <scope>NUCLEOTIDE SEQUENCE [LARGE SCALE GENOMIC DNA]</scope>
    <source>
        <strain evidence="1 2">DSM 22187</strain>
    </source>
</reference>
<dbReference type="GeneID" id="35002398"/>
<accession>A0A2H4Q1W3</accession>
<dbReference type="Proteomes" id="UP000198888">
    <property type="component" value="Unassembled WGS sequence"/>
</dbReference>
<protein>
    <submittedName>
        <fullName evidence="1">Predicted nuclease (RNAse H fold)</fullName>
    </submittedName>
</protein>
<proteinExistence type="predicted"/>
<evidence type="ECO:0000313" key="1">
    <source>
        <dbReference type="EMBL" id="SEJ33402.1"/>
    </source>
</evidence>
<dbReference type="KEGG" id="hae:halTADL_1608"/>
<gene>
    <name evidence="1" type="ORF">SAMN05444271_14919</name>
</gene>
<dbReference type="InterPro" id="IPR007362">
    <property type="entry name" value="DUF429"/>
</dbReference>
<dbReference type="AlphaFoldDB" id="A0A1H6Y872"/>
<dbReference type="EMBL" id="FNYR01000049">
    <property type="protein sequence ID" value="SEJ33402.1"/>
    <property type="molecule type" value="Genomic_DNA"/>
</dbReference>
<dbReference type="RefSeq" id="WP_089673852.1">
    <property type="nucleotide sequence ID" value="NZ_CP024845.1"/>
</dbReference>
<accession>A0A1H6Y872</accession>
<name>A0A1H6Y872_9EURY</name>